<sequence>MEKFKAIAKEIFENKYQHVGIRLLCEDENYNVGDDCRESYEHDFENDVSSYYTTGETADGTCATRVDTFDFNFFFYDDEDIKALASKINQAVDQNKVYGSGKRVIIAGTSSYTDGHFDEDEIRIRNAQVIALLD</sequence>
<gene>
    <name evidence="1" type="ORF">CHH67_22600</name>
</gene>
<comment type="caution">
    <text evidence="1">The sequence shown here is derived from an EMBL/GenBank/DDBJ whole genome shotgun (WGS) entry which is preliminary data.</text>
</comment>
<dbReference type="EMBL" id="NPBY01000079">
    <property type="protein sequence ID" value="PAD72434.1"/>
    <property type="molecule type" value="Genomic_DNA"/>
</dbReference>
<evidence type="ECO:0000313" key="1">
    <source>
        <dbReference type="EMBL" id="PAD72434.1"/>
    </source>
</evidence>
<dbReference type="OrthoDB" id="2085263at2"/>
<reference evidence="1 2" key="1">
    <citation type="submission" date="2017-07" db="EMBL/GenBank/DDBJ databases">
        <title>Isolation and whole genome analysis of endospore-forming bacteria from heroin.</title>
        <authorList>
            <person name="Kalinowski J."/>
            <person name="Ahrens B."/>
            <person name="Al-Dilaimi A."/>
            <person name="Winkler A."/>
            <person name="Wibberg D."/>
            <person name="Schleenbecker U."/>
            <person name="Ruckert C."/>
            <person name="Wolfel R."/>
            <person name="Grass G."/>
        </authorList>
    </citation>
    <scope>NUCLEOTIDE SEQUENCE [LARGE SCALE GENOMIC DNA]</scope>
    <source>
        <strain evidence="1 2">7537-G1</strain>
    </source>
</reference>
<dbReference type="Proteomes" id="UP000215596">
    <property type="component" value="Unassembled WGS sequence"/>
</dbReference>
<name>A0A268EH84_9BACL</name>
<evidence type="ECO:0000313" key="2">
    <source>
        <dbReference type="Proteomes" id="UP000215596"/>
    </source>
</evidence>
<dbReference type="AlphaFoldDB" id="A0A268EH84"/>
<dbReference type="RefSeq" id="WP_095267633.1">
    <property type="nucleotide sequence ID" value="NZ_NPBY01000079.1"/>
</dbReference>
<accession>A0A268EH84</accession>
<protein>
    <submittedName>
        <fullName evidence="1">Uncharacterized protein</fullName>
    </submittedName>
</protein>
<organism evidence="1 2">
    <name type="scientific">Paenibacillus campinasensis</name>
    <dbReference type="NCBI Taxonomy" id="66347"/>
    <lineage>
        <taxon>Bacteria</taxon>
        <taxon>Bacillati</taxon>
        <taxon>Bacillota</taxon>
        <taxon>Bacilli</taxon>
        <taxon>Bacillales</taxon>
        <taxon>Paenibacillaceae</taxon>
        <taxon>Paenibacillus</taxon>
    </lineage>
</organism>
<proteinExistence type="predicted"/>